<reference evidence="1 2" key="1">
    <citation type="submission" date="2022-06" db="EMBL/GenBank/DDBJ databases">
        <title>Leptospira isolates from biofilms formed at urban environments.</title>
        <authorList>
            <person name="Ribeiro P.S."/>
            <person name="Sousa T."/>
            <person name="Carvalho N."/>
            <person name="Aburjaile F."/>
            <person name="Neves F."/>
            <person name="Oliveira D."/>
            <person name="Blanco L."/>
            <person name="Lima J."/>
            <person name="Costa F."/>
            <person name="Brenig B."/>
            <person name="Soares S."/>
            <person name="Ramos R."/>
            <person name="Goes-Neto A."/>
            <person name="Matiuzzi M."/>
            <person name="Azevedo V."/>
            <person name="Ristow P."/>
        </authorList>
    </citation>
    <scope>NUCLEOTIDE SEQUENCE [LARGE SCALE GENOMIC DNA]</scope>
    <source>
        <strain evidence="1 2">VSF25</strain>
    </source>
</reference>
<evidence type="ECO:0000313" key="2">
    <source>
        <dbReference type="Proteomes" id="UP001209737"/>
    </source>
</evidence>
<evidence type="ECO:0008006" key="3">
    <source>
        <dbReference type="Google" id="ProtNLM"/>
    </source>
</evidence>
<keyword evidence="2" id="KW-1185">Reference proteome</keyword>
<evidence type="ECO:0000313" key="1">
    <source>
        <dbReference type="EMBL" id="MCW7462825.1"/>
    </source>
</evidence>
<gene>
    <name evidence="1" type="ORF">ND812_12050</name>
</gene>
<comment type="caution">
    <text evidence="1">The sequence shown here is derived from an EMBL/GenBank/DDBJ whole genome shotgun (WGS) entry which is preliminary data.</text>
</comment>
<protein>
    <recommendedName>
        <fullName evidence="3">Lipoprotein</fullName>
    </recommendedName>
</protein>
<proteinExistence type="predicted"/>
<sequence length="88" mass="10260">MKLNTLTRILLLCHLFINCESSRDKCFEFRSETDWGGVCETLWKTSSVEKNEEIKKNAEGAILLACFLGNEQNKQCKKKRNWDVVDIF</sequence>
<dbReference type="EMBL" id="JAMQPV010000001">
    <property type="protein sequence ID" value="MCW7462825.1"/>
    <property type="molecule type" value="Genomic_DNA"/>
</dbReference>
<organism evidence="1 2">
    <name type="scientific">Leptospira limi</name>
    <dbReference type="NCBI Taxonomy" id="2950023"/>
    <lineage>
        <taxon>Bacteria</taxon>
        <taxon>Pseudomonadati</taxon>
        <taxon>Spirochaetota</taxon>
        <taxon>Spirochaetia</taxon>
        <taxon>Leptospirales</taxon>
        <taxon>Leptospiraceae</taxon>
        <taxon>Leptospira</taxon>
    </lineage>
</organism>
<dbReference type="RefSeq" id="WP_265375655.1">
    <property type="nucleotide sequence ID" value="NZ_JAMQPV010000001.1"/>
</dbReference>
<accession>A0ABT3LYL2</accession>
<name>A0ABT3LYL2_9LEPT</name>
<dbReference type="Proteomes" id="UP001209737">
    <property type="component" value="Unassembled WGS sequence"/>
</dbReference>